<reference evidence="2 3" key="1">
    <citation type="journal article" date="2016" name="Mol. Biol. Evol.">
        <title>Comparative Genomics of Early-Diverging Mushroom-Forming Fungi Provides Insights into the Origins of Lignocellulose Decay Capabilities.</title>
        <authorList>
            <person name="Nagy L.G."/>
            <person name="Riley R."/>
            <person name="Tritt A."/>
            <person name="Adam C."/>
            <person name="Daum C."/>
            <person name="Floudas D."/>
            <person name="Sun H."/>
            <person name="Yadav J.S."/>
            <person name="Pangilinan J."/>
            <person name="Larsson K.H."/>
            <person name="Matsuura K."/>
            <person name="Barry K."/>
            <person name="Labutti K."/>
            <person name="Kuo R."/>
            <person name="Ohm R.A."/>
            <person name="Bhattacharya S.S."/>
            <person name="Shirouzu T."/>
            <person name="Yoshinaga Y."/>
            <person name="Martin F.M."/>
            <person name="Grigoriev I.V."/>
            <person name="Hibbett D.S."/>
        </authorList>
    </citation>
    <scope>NUCLEOTIDE SEQUENCE [LARGE SCALE GENOMIC DNA]</scope>
    <source>
        <strain evidence="2 3">CBS 109695</strain>
    </source>
</reference>
<proteinExistence type="predicted"/>
<name>A0A166DD93_9AGAM</name>
<sequence>MVAPQLLNSTVLASLPYLLPPETQGTSFALTGAPNTRLNPQGRSQAQRPLHPPIPLGYGLVLCEYESLKVGGVEPRVGVSTRIFGRSGLIKRGGEVDGRRGEARAQEQREV</sequence>
<dbReference type="EMBL" id="KV417615">
    <property type="protein sequence ID" value="KZP14585.1"/>
    <property type="molecule type" value="Genomic_DNA"/>
</dbReference>
<evidence type="ECO:0000256" key="1">
    <source>
        <dbReference type="SAM" id="MobiDB-lite"/>
    </source>
</evidence>
<accession>A0A166DD93</accession>
<evidence type="ECO:0000313" key="2">
    <source>
        <dbReference type="EMBL" id="KZP14585.1"/>
    </source>
</evidence>
<organism evidence="2 3">
    <name type="scientific">Athelia psychrophila</name>
    <dbReference type="NCBI Taxonomy" id="1759441"/>
    <lineage>
        <taxon>Eukaryota</taxon>
        <taxon>Fungi</taxon>
        <taxon>Dikarya</taxon>
        <taxon>Basidiomycota</taxon>
        <taxon>Agaricomycotina</taxon>
        <taxon>Agaricomycetes</taxon>
        <taxon>Agaricomycetidae</taxon>
        <taxon>Atheliales</taxon>
        <taxon>Atheliaceae</taxon>
        <taxon>Athelia</taxon>
    </lineage>
</organism>
<gene>
    <name evidence="2" type="ORF">FIBSPDRAFT_896464</name>
</gene>
<feature type="compositionally biased region" description="Basic and acidic residues" evidence="1">
    <location>
        <begin position="92"/>
        <end position="111"/>
    </location>
</feature>
<protein>
    <submittedName>
        <fullName evidence="2">Uncharacterized protein</fullName>
    </submittedName>
</protein>
<dbReference type="AlphaFoldDB" id="A0A166DD93"/>
<dbReference type="Proteomes" id="UP000076532">
    <property type="component" value="Unassembled WGS sequence"/>
</dbReference>
<keyword evidence="3" id="KW-1185">Reference proteome</keyword>
<feature type="region of interest" description="Disordered" evidence="1">
    <location>
        <begin position="91"/>
        <end position="111"/>
    </location>
</feature>
<evidence type="ECO:0000313" key="3">
    <source>
        <dbReference type="Proteomes" id="UP000076532"/>
    </source>
</evidence>